<protein>
    <submittedName>
        <fullName evidence="2">Uncharacterized protein</fullName>
    </submittedName>
</protein>
<organism evidence="2">
    <name type="scientific">Rodentolepis nana</name>
    <name type="common">Dwarf tapeworm</name>
    <name type="synonym">Hymenolepis nana</name>
    <dbReference type="NCBI Taxonomy" id="102285"/>
    <lineage>
        <taxon>Eukaryota</taxon>
        <taxon>Metazoa</taxon>
        <taxon>Spiralia</taxon>
        <taxon>Lophotrochozoa</taxon>
        <taxon>Platyhelminthes</taxon>
        <taxon>Cestoda</taxon>
        <taxon>Eucestoda</taxon>
        <taxon>Cyclophyllidea</taxon>
        <taxon>Hymenolepididae</taxon>
        <taxon>Rodentolepis</taxon>
    </lineage>
</organism>
<sequence length="79" mass="8454">MCCGPPFNFRRGDEGAETGTGDGEKSTNDSATVVSSPEVMSWLDLWDLTTEAGTKSGVLQGPLRPIPRILMALKISRSL</sequence>
<name>A0A0R3TG90_RODNA</name>
<reference evidence="2" key="1">
    <citation type="submission" date="2017-02" db="UniProtKB">
        <authorList>
            <consortium name="WormBaseParasite"/>
        </authorList>
    </citation>
    <scope>IDENTIFICATION</scope>
</reference>
<evidence type="ECO:0000256" key="1">
    <source>
        <dbReference type="SAM" id="MobiDB-lite"/>
    </source>
</evidence>
<proteinExistence type="predicted"/>
<dbReference type="WBParaSite" id="HNAJ_0000608101-mRNA-1">
    <property type="protein sequence ID" value="HNAJ_0000608101-mRNA-1"/>
    <property type="gene ID" value="HNAJ_0000608101"/>
</dbReference>
<evidence type="ECO:0000313" key="2">
    <source>
        <dbReference type="WBParaSite" id="HNAJ_0000608101-mRNA-1"/>
    </source>
</evidence>
<accession>A0A0R3TG90</accession>
<dbReference type="AlphaFoldDB" id="A0A0R3TG90"/>
<feature type="region of interest" description="Disordered" evidence="1">
    <location>
        <begin position="1"/>
        <end position="33"/>
    </location>
</feature>